<dbReference type="InterPro" id="IPR000787">
    <property type="entry name" value="Peptidase_M29"/>
</dbReference>
<evidence type="ECO:0000256" key="4">
    <source>
        <dbReference type="ARBA" id="ARBA00008236"/>
    </source>
</evidence>
<keyword evidence="8 10" id="KW-0378">Hydrolase</keyword>
<evidence type="ECO:0000313" key="11">
    <source>
        <dbReference type="Proteomes" id="UP000266089"/>
    </source>
</evidence>
<dbReference type="InterPro" id="IPR035097">
    <property type="entry name" value="M29_N-terminal"/>
</dbReference>
<name>A0A399DZ77_9DEIN</name>
<comment type="cofactor">
    <cofactor evidence="2">
        <name>Mg(2+)</name>
        <dbReference type="ChEBI" id="CHEBI:18420"/>
    </cofactor>
</comment>
<keyword evidence="6" id="KW-0645">Protease</keyword>
<evidence type="ECO:0000256" key="8">
    <source>
        <dbReference type="ARBA" id="ARBA00022801"/>
    </source>
</evidence>
<dbReference type="Proteomes" id="UP000266089">
    <property type="component" value="Unassembled WGS sequence"/>
</dbReference>
<evidence type="ECO:0000256" key="7">
    <source>
        <dbReference type="ARBA" id="ARBA00022723"/>
    </source>
</evidence>
<reference evidence="10 11" key="1">
    <citation type="submission" date="2018-08" db="EMBL/GenBank/DDBJ databases">
        <title>Meiothermus cateniformans JCM 15151 genome sequencing project.</title>
        <authorList>
            <person name="Da Costa M.S."/>
            <person name="Albuquerque L."/>
            <person name="Raposo P."/>
            <person name="Froufe H.J.C."/>
            <person name="Barroso C.S."/>
            <person name="Egas C."/>
        </authorList>
    </citation>
    <scope>NUCLEOTIDE SEQUENCE [LARGE SCALE GENOMIC DNA]</scope>
    <source>
        <strain evidence="10 11">JCM 15151</strain>
    </source>
</reference>
<dbReference type="RefSeq" id="WP_027888097.1">
    <property type="nucleotide sequence ID" value="NZ_JBHSXZ010000005.1"/>
</dbReference>
<dbReference type="InterPro" id="IPR052170">
    <property type="entry name" value="M29_Exopeptidase"/>
</dbReference>
<sequence length="357" mass="39606">MEGRFAWLLARYCLDLQPGQTVLIEAEPAALPLLEALHEVVLQCGAYPIVQLFPAAVSRPFFMLGEAWLDRPPRPQMQLMEQVDASLRIESAQNPLELSEVPPARIAQFEAGWRPYKQMRARKRWCLTLYPTAGYAQQAGMSTAGFRALVERALYLDRPDPIAAWHELSAFQAALIERLRKVKELRIQADGTDLRLSVEGRTWINSDGKRNMPSGEVFTSPLEASVEGQVHFNLPVVVSGQRVEGVRLFFREGRVVEASAQTGEQYLLKMLEADPGARCLGELGIGTNFGITHPTGLILYDEKIGGTVHLALGQSYPETGGTNTSSIHWDLILDLRQGGRLLADGVVLQENGRFLGF</sequence>
<comment type="cofactor">
    <cofactor evidence="3">
        <name>Zn(2+)</name>
        <dbReference type="ChEBI" id="CHEBI:29105"/>
    </cofactor>
</comment>
<keyword evidence="5 10" id="KW-0031">Aminopeptidase</keyword>
<evidence type="ECO:0000256" key="1">
    <source>
        <dbReference type="ARBA" id="ARBA00001941"/>
    </source>
</evidence>
<comment type="cofactor">
    <cofactor evidence="1">
        <name>Co(2+)</name>
        <dbReference type="ChEBI" id="CHEBI:48828"/>
    </cofactor>
</comment>
<comment type="caution">
    <text evidence="10">The sequence shown here is derived from an EMBL/GenBank/DDBJ whole genome shotgun (WGS) entry which is preliminary data.</text>
</comment>
<accession>A0A399DZ77</accession>
<dbReference type="OrthoDB" id="9803993at2"/>
<dbReference type="GO" id="GO:0006508">
    <property type="term" value="P:proteolysis"/>
    <property type="evidence" value="ECO:0007669"/>
    <property type="project" value="UniProtKB-KW"/>
</dbReference>
<gene>
    <name evidence="10" type="ORF">Mcate_01289</name>
</gene>
<evidence type="ECO:0000256" key="6">
    <source>
        <dbReference type="ARBA" id="ARBA00022670"/>
    </source>
</evidence>
<organism evidence="10 11">
    <name type="scientific">Meiothermus taiwanensis</name>
    <dbReference type="NCBI Taxonomy" id="172827"/>
    <lineage>
        <taxon>Bacteria</taxon>
        <taxon>Thermotogati</taxon>
        <taxon>Deinococcota</taxon>
        <taxon>Deinococci</taxon>
        <taxon>Thermales</taxon>
        <taxon>Thermaceae</taxon>
        <taxon>Meiothermus</taxon>
    </lineage>
</organism>
<dbReference type="PANTHER" id="PTHR34448">
    <property type="entry name" value="AMINOPEPTIDASE"/>
    <property type="match status" value="1"/>
</dbReference>
<evidence type="ECO:0000256" key="5">
    <source>
        <dbReference type="ARBA" id="ARBA00022438"/>
    </source>
</evidence>
<dbReference type="EC" id="3.4.11.-" evidence="10"/>
<evidence type="ECO:0000256" key="3">
    <source>
        <dbReference type="ARBA" id="ARBA00001947"/>
    </source>
</evidence>
<dbReference type="SUPFAM" id="SSF144052">
    <property type="entry name" value="Thermophilic metalloprotease-like"/>
    <property type="match status" value="1"/>
</dbReference>
<evidence type="ECO:0000313" key="10">
    <source>
        <dbReference type="EMBL" id="RIH77555.1"/>
    </source>
</evidence>
<dbReference type="PANTHER" id="PTHR34448:SF1">
    <property type="entry name" value="BLL6088 PROTEIN"/>
    <property type="match status" value="1"/>
</dbReference>
<dbReference type="GO" id="GO:0046872">
    <property type="term" value="F:metal ion binding"/>
    <property type="evidence" value="ECO:0007669"/>
    <property type="project" value="UniProtKB-KW"/>
</dbReference>
<dbReference type="GO" id="GO:0008237">
    <property type="term" value="F:metallopeptidase activity"/>
    <property type="evidence" value="ECO:0007669"/>
    <property type="project" value="UniProtKB-KW"/>
</dbReference>
<dbReference type="GO" id="GO:0004177">
    <property type="term" value="F:aminopeptidase activity"/>
    <property type="evidence" value="ECO:0007669"/>
    <property type="project" value="UniProtKB-KW"/>
</dbReference>
<keyword evidence="9" id="KW-0482">Metalloprotease</keyword>
<protein>
    <submittedName>
        <fullName evidence="10">Aminopeptidase 2</fullName>
        <ecNumber evidence="10">3.4.11.-</ecNumber>
    </submittedName>
</protein>
<evidence type="ECO:0000256" key="2">
    <source>
        <dbReference type="ARBA" id="ARBA00001946"/>
    </source>
</evidence>
<keyword evidence="7" id="KW-0479">Metal-binding</keyword>
<dbReference type="Gene3D" id="3.40.1830.10">
    <property type="entry name" value="Thermophilic metalloprotease (M29)"/>
    <property type="match status" value="1"/>
</dbReference>
<comment type="similarity">
    <text evidence="4">Belongs to the peptidase M29 family.</text>
</comment>
<evidence type="ECO:0000256" key="9">
    <source>
        <dbReference type="ARBA" id="ARBA00023049"/>
    </source>
</evidence>
<dbReference type="AlphaFoldDB" id="A0A399DZ77"/>
<proteinExistence type="inferred from homology"/>
<dbReference type="EMBL" id="QWKX01000025">
    <property type="protein sequence ID" value="RIH77555.1"/>
    <property type="molecule type" value="Genomic_DNA"/>
</dbReference>
<dbReference type="Pfam" id="PF02073">
    <property type="entry name" value="Peptidase_M29"/>
    <property type="match status" value="1"/>
</dbReference>